<gene>
    <name evidence="4" type="ORF">WR25_06175</name>
</gene>
<dbReference type="InterPro" id="IPR010448">
    <property type="entry name" value="Torsin"/>
</dbReference>
<dbReference type="Pfam" id="PF21376">
    <property type="entry name" value="TOR1A_C"/>
    <property type="match status" value="1"/>
</dbReference>
<evidence type="ECO:0000313" key="5">
    <source>
        <dbReference type="Proteomes" id="UP000218231"/>
    </source>
</evidence>
<comment type="caution">
    <text evidence="4">The sequence shown here is derived from an EMBL/GenBank/DDBJ whole genome shotgun (WGS) entry which is preliminary data.</text>
</comment>
<dbReference type="EMBL" id="LIAE01006468">
    <property type="protein sequence ID" value="PAV89170.1"/>
    <property type="molecule type" value="Genomic_DNA"/>
</dbReference>
<dbReference type="Proteomes" id="UP000218231">
    <property type="component" value="Unassembled WGS sequence"/>
</dbReference>
<dbReference type="InterPro" id="IPR001270">
    <property type="entry name" value="ClpA/B"/>
</dbReference>
<sequence>MKFVYLILTILFALASADIVSLGAGALAVGSLLGSYYNLPKWTWCKVYECCDAPHVEFNPKRLKHDLESKVFGQHLVEDAVLNAMKGHFQIGPPKSALALSFHGYTGTGKNLVADIIANNTFKLGTKSAYFTRFVSTADFPDKSRIQEYIIRVQEKIQEKARQCKYAMFVFDEIDKMPSKFLDAVKPFLEGYDSINGIDFRNTVFIFLSNSGGKAIIDVTQQHNLQAKAREALTAKDFERILIEHAFRGDDSGEAGSGGGLQSSNLITNQMLGHYIAFLPLEMKHVHRCVQAELIRLGRADLTNDEEFIQRVLKQLQWFPEHKLTYSSSGCKRVAVKTSTELGRLRKEIPGFSWIDGEGEL</sequence>
<keyword evidence="5" id="KW-1185">Reference proteome</keyword>
<dbReference type="GO" id="GO:0005524">
    <property type="term" value="F:ATP binding"/>
    <property type="evidence" value="ECO:0007669"/>
    <property type="project" value="InterPro"/>
</dbReference>
<dbReference type="GO" id="GO:0012505">
    <property type="term" value="C:endomembrane system"/>
    <property type="evidence" value="ECO:0007669"/>
    <property type="project" value="UniProtKB-ARBA"/>
</dbReference>
<feature type="chain" id="PRO_5012381098" description="Torsin-1A C-terminal domain-containing protein" evidence="2">
    <location>
        <begin position="18"/>
        <end position="361"/>
    </location>
</feature>
<evidence type="ECO:0000313" key="4">
    <source>
        <dbReference type="EMBL" id="PAV89170.1"/>
    </source>
</evidence>
<dbReference type="OrthoDB" id="19623at2759"/>
<evidence type="ECO:0000256" key="2">
    <source>
        <dbReference type="SAM" id="SignalP"/>
    </source>
</evidence>
<dbReference type="InterPro" id="IPR049337">
    <property type="entry name" value="TOR1A_C"/>
</dbReference>
<dbReference type="AlphaFoldDB" id="A0A2A2LSP2"/>
<reference evidence="4 5" key="1">
    <citation type="journal article" date="2017" name="Curr. Biol.">
        <title>Genome architecture and evolution of a unichromosomal asexual nematode.</title>
        <authorList>
            <person name="Fradin H."/>
            <person name="Zegar C."/>
            <person name="Gutwein M."/>
            <person name="Lucas J."/>
            <person name="Kovtun M."/>
            <person name="Corcoran D."/>
            <person name="Baugh L.R."/>
            <person name="Kiontke K."/>
            <person name="Gunsalus K."/>
            <person name="Fitch D.H."/>
            <person name="Piano F."/>
        </authorList>
    </citation>
    <scope>NUCLEOTIDE SEQUENCE [LARGE SCALE GENOMIC DNA]</scope>
    <source>
        <strain evidence="4">PF1309</strain>
    </source>
</reference>
<proteinExistence type="inferred from homology"/>
<dbReference type="GO" id="GO:0016887">
    <property type="term" value="F:ATP hydrolysis activity"/>
    <property type="evidence" value="ECO:0007669"/>
    <property type="project" value="InterPro"/>
</dbReference>
<organism evidence="4 5">
    <name type="scientific">Diploscapter pachys</name>
    <dbReference type="NCBI Taxonomy" id="2018661"/>
    <lineage>
        <taxon>Eukaryota</taxon>
        <taxon>Metazoa</taxon>
        <taxon>Ecdysozoa</taxon>
        <taxon>Nematoda</taxon>
        <taxon>Chromadorea</taxon>
        <taxon>Rhabditida</taxon>
        <taxon>Rhabditina</taxon>
        <taxon>Rhabditomorpha</taxon>
        <taxon>Rhabditoidea</taxon>
        <taxon>Rhabditidae</taxon>
        <taxon>Diploscapter</taxon>
    </lineage>
</organism>
<protein>
    <recommendedName>
        <fullName evidence="3">Torsin-1A C-terminal domain-containing protein</fullName>
    </recommendedName>
</protein>
<comment type="similarity">
    <text evidence="1">Belongs to the ClpA/ClpB family. Torsin subfamily.</text>
</comment>
<dbReference type="CDD" id="cd00009">
    <property type="entry name" value="AAA"/>
    <property type="match status" value="1"/>
</dbReference>
<accession>A0A2A2LSP2</accession>
<feature type="signal peptide" evidence="2">
    <location>
        <begin position="1"/>
        <end position="17"/>
    </location>
</feature>
<feature type="domain" description="Torsin-1A C-terminal" evidence="3">
    <location>
        <begin position="281"/>
        <end position="337"/>
    </location>
</feature>
<dbReference type="InterPro" id="IPR027417">
    <property type="entry name" value="P-loop_NTPase"/>
</dbReference>
<keyword evidence="2" id="KW-0732">Signal</keyword>
<dbReference type="STRING" id="2018661.A0A2A2LSP2"/>
<dbReference type="Pfam" id="PF06309">
    <property type="entry name" value="Torsin"/>
    <property type="match status" value="1"/>
</dbReference>
<dbReference type="SUPFAM" id="SSF52540">
    <property type="entry name" value="P-loop containing nucleoside triphosphate hydrolases"/>
    <property type="match status" value="1"/>
</dbReference>
<evidence type="ECO:0000256" key="1">
    <source>
        <dbReference type="ARBA" id="ARBA00006235"/>
    </source>
</evidence>
<dbReference type="GO" id="GO:0005737">
    <property type="term" value="C:cytoplasm"/>
    <property type="evidence" value="ECO:0007669"/>
    <property type="project" value="UniProtKB-ARBA"/>
</dbReference>
<dbReference type="PRINTS" id="PR00300">
    <property type="entry name" value="CLPPROTEASEA"/>
</dbReference>
<dbReference type="PANTHER" id="PTHR10760">
    <property type="entry name" value="TORSIN"/>
    <property type="match status" value="1"/>
</dbReference>
<dbReference type="GO" id="GO:0071218">
    <property type="term" value="P:cellular response to misfolded protein"/>
    <property type="evidence" value="ECO:0007669"/>
    <property type="project" value="TreeGrafter"/>
</dbReference>
<dbReference type="PANTHER" id="PTHR10760:SF2">
    <property type="entry name" value="LD13476P-RELATED"/>
    <property type="match status" value="1"/>
</dbReference>
<name>A0A2A2LSP2_9BILA</name>
<evidence type="ECO:0000259" key="3">
    <source>
        <dbReference type="Pfam" id="PF21376"/>
    </source>
</evidence>
<dbReference type="Gene3D" id="3.40.50.300">
    <property type="entry name" value="P-loop containing nucleotide triphosphate hydrolases"/>
    <property type="match status" value="1"/>
</dbReference>